<evidence type="ECO:0000313" key="5">
    <source>
        <dbReference type="EMBL" id="MDR6533545.1"/>
    </source>
</evidence>
<gene>
    <name evidence="5" type="ORF">J2800_004311</name>
</gene>
<evidence type="ECO:0000256" key="1">
    <source>
        <dbReference type="ARBA" id="ARBA00023015"/>
    </source>
</evidence>
<reference evidence="5 6" key="1">
    <citation type="submission" date="2023-07" db="EMBL/GenBank/DDBJ databases">
        <title>Sorghum-associated microbial communities from plants grown in Nebraska, USA.</title>
        <authorList>
            <person name="Schachtman D."/>
        </authorList>
    </citation>
    <scope>NUCLEOTIDE SEQUENCE [LARGE SCALE GENOMIC DNA]</scope>
    <source>
        <strain evidence="5 6">DS2154</strain>
    </source>
</reference>
<protein>
    <submittedName>
        <fullName evidence="5">Transcriptional regulator with XRE-family HTH domain</fullName>
    </submittedName>
</protein>
<feature type="domain" description="HTH cro/C1-type" evidence="4">
    <location>
        <begin position="21"/>
        <end position="75"/>
    </location>
</feature>
<keyword evidence="3" id="KW-0804">Transcription</keyword>
<dbReference type="CDD" id="cd00093">
    <property type="entry name" value="HTH_XRE"/>
    <property type="match status" value="1"/>
</dbReference>
<dbReference type="SMART" id="SM00530">
    <property type="entry name" value="HTH_XRE"/>
    <property type="match status" value="1"/>
</dbReference>
<keyword evidence="1" id="KW-0805">Transcription regulation</keyword>
<dbReference type="InterPro" id="IPR050807">
    <property type="entry name" value="TransReg_Diox_bact_type"/>
</dbReference>
<evidence type="ECO:0000259" key="4">
    <source>
        <dbReference type="PROSITE" id="PS50943"/>
    </source>
</evidence>
<proteinExistence type="predicted"/>
<dbReference type="PANTHER" id="PTHR46797:SF23">
    <property type="entry name" value="HTH-TYPE TRANSCRIPTIONAL REGULATOR SUTR"/>
    <property type="match status" value="1"/>
</dbReference>
<dbReference type="RefSeq" id="WP_056752546.1">
    <property type="nucleotide sequence ID" value="NZ_BMLD01000015.1"/>
</dbReference>
<name>A0ABU1N534_9CAUL</name>
<dbReference type="InterPro" id="IPR001387">
    <property type="entry name" value="Cro/C1-type_HTH"/>
</dbReference>
<dbReference type="SUPFAM" id="SSF47413">
    <property type="entry name" value="lambda repressor-like DNA-binding domains"/>
    <property type="match status" value="1"/>
</dbReference>
<dbReference type="EMBL" id="JAVDRL010000013">
    <property type="protein sequence ID" value="MDR6533545.1"/>
    <property type="molecule type" value="Genomic_DNA"/>
</dbReference>
<dbReference type="Proteomes" id="UP001262754">
    <property type="component" value="Unassembled WGS sequence"/>
</dbReference>
<organism evidence="5 6">
    <name type="scientific">Caulobacter rhizosphaerae</name>
    <dbReference type="NCBI Taxonomy" id="2010972"/>
    <lineage>
        <taxon>Bacteria</taxon>
        <taxon>Pseudomonadati</taxon>
        <taxon>Pseudomonadota</taxon>
        <taxon>Alphaproteobacteria</taxon>
        <taxon>Caulobacterales</taxon>
        <taxon>Caulobacteraceae</taxon>
        <taxon>Caulobacter</taxon>
    </lineage>
</organism>
<dbReference type="PANTHER" id="PTHR46797">
    <property type="entry name" value="HTH-TYPE TRANSCRIPTIONAL REGULATOR"/>
    <property type="match status" value="1"/>
</dbReference>
<dbReference type="Gene3D" id="1.10.260.40">
    <property type="entry name" value="lambda repressor-like DNA-binding domains"/>
    <property type="match status" value="1"/>
</dbReference>
<accession>A0ABU1N534</accession>
<dbReference type="InterPro" id="IPR010982">
    <property type="entry name" value="Lambda_DNA-bd_dom_sf"/>
</dbReference>
<comment type="caution">
    <text evidence="5">The sequence shown here is derived from an EMBL/GenBank/DDBJ whole genome shotgun (WGS) entry which is preliminary data.</text>
</comment>
<evidence type="ECO:0000256" key="2">
    <source>
        <dbReference type="ARBA" id="ARBA00023125"/>
    </source>
</evidence>
<keyword evidence="6" id="KW-1185">Reference proteome</keyword>
<dbReference type="Pfam" id="PF01381">
    <property type="entry name" value="HTH_3"/>
    <property type="match status" value="1"/>
</dbReference>
<keyword evidence="2" id="KW-0238">DNA-binding</keyword>
<dbReference type="PROSITE" id="PS50943">
    <property type="entry name" value="HTH_CROC1"/>
    <property type="match status" value="1"/>
</dbReference>
<evidence type="ECO:0000313" key="6">
    <source>
        <dbReference type="Proteomes" id="UP001262754"/>
    </source>
</evidence>
<evidence type="ECO:0000256" key="3">
    <source>
        <dbReference type="ARBA" id="ARBA00023163"/>
    </source>
</evidence>
<sequence length="140" mass="15807">MTDKLPSDMAHPVDLYVGARLRIRRKVLGLSQTQLAEALGITFQQIQKYERGANRISASKLYEAARLLQSPVSYFFEGLDETRRDDLDDGFAQRMTQFVATPEGLELAGLFPRLNDRRLRRRVVDLVKAMVDDEPAAAAP</sequence>